<feature type="domain" description="OmpA-like" evidence="6">
    <location>
        <begin position="56"/>
        <end position="171"/>
    </location>
</feature>
<evidence type="ECO:0000313" key="7">
    <source>
        <dbReference type="EMBL" id="MBB3988315.1"/>
    </source>
</evidence>
<evidence type="ECO:0000259" key="6">
    <source>
        <dbReference type="PROSITE" id="PS51123"/>
    </source>
</evidence>
<dbReference type="Gene3D" id="3.30.1330.60">
    <property type="entry name" value="OmpA-like domain"/>
    <property type="match status" value="1"/>
</dbReference>
<evidence type="ECO:0000256" key="1">
    <source>
        <dbReference type="ARBA" id="ARBA00004442"/>
    </source>
</evidence>
<evidence type="ECO:0000256" key="4">
    <source>
        <dbReference type="PROSITE-ProRule" id="PRU00473"/>
    </source>
</evidence>
<keyword evidence="3" id="KW-0998">Cell outer membrane</keyword>
<dbReference type="Proteomes" id="UP000541426">
    <property type="component" value="Unassembled WGS sequence"/>
</dbReference>
<sequence>MDWTDVAAMTGGRSEVDTAGSAQAGTVSRYVRLTDEGKGHGTSFAGADVVAFAAIGSALRFTLDGAVMFAHDNTYLLPALRAALDTLAAQIAEANLSAFRVVGHSDATGSDAYNMTLSRERAAAVRDYFASLDNLNSVSISSEGRGEADPLSSKETEQGRERNRRVEIIGR</sequence>
<feature type="compositionally biased region" description="Basic and acidic residues" evidence="5">
    <location>
        <begin position="144"/>
        <end position="171"/>
    </location>
</feature>
<dbReference type="PROSITE" id="PS51123">
    <property type="entry name" value="OMPA_2"/>
    <property type="match status" value="1"/>
</dbReference>
<evidence type="ECO:0000256" key="3">
    <source>
        <dbReference type="ARBA" id="ARBA00023237"/>
    </source>
</evidence>
<dbReference type="InterPro" id="IPR036737">
    <property type="entry name" value="OmpA-like_sf"/>
</dbReference>
<protein>
    <submittedName>
        <fullName evidence="7">Outer membrane protein OmpA-like peptidoglycan-associated protein</fullName>
    </submittedName>
</protein>
<comment type="subcellular location">
    <subcellularLocation>
        <location evidence="1">Cell outer membrane</location>
    </subcellularLocation>
</comment>
<comment type="caution">
    <text evidence="7">The sequence shown here is derived from an EMBL/GenBank/DDBJ whole genome shotgun (WGS) entry which is preliminary data.</text>
</comment>
<dbReference type="AlphaFoldDB" id="A0A7W6DSC3"/>
<organism evidence="7 8">
    <name type="scientific">Sagittula marina</name>
    <dbReference type="NCBI Taxonomy" id="943940"/>
    <lineage>
        <taxon>Bacteria</taxon>
        <taxon>Pseudomonadati</taxon>
        <taxon>Pseudomonadota</taxon>
        <taxon>Alphaproteobacteria</taxon>
        <taxon>Rhodobacterales</taxon>
        <taxon>Roseobacteraceae</taxon>
        <taxon>Sagittula</taxon>
    </lineage>
</organism>
<feature type="region of interest" description="Disordered" evidence="5">
    <location>
        <begin position="140"/>
        <end position="171"/>
    </location>
</feature>
<dbReference type="PANTHER" id="PTHR30329">
    <property type="entry name" value="STATOR ELEMENT OF FLAGELLAR MOTOR COMPLEX"/>
    <property type="match status" value="1"/>
</dbReference>
<dbReference type="InterPro" id="IPR006665">
    <property type="entry name" value="OmpA-like"/>
</dbReference>
<keyword evidence="8" id="KW-1185">Reference proteome</keyword>
<evidence type="ECO:0000313" key="8">
    <source>
        <dbReference type="Proteomes" id="UP000541426"/>
    </source>
</evidence>
<dbReference type="SUPFAM" id="SSF103088">
    <property type="entry name" value="OmpA-like"/>
    <property type="match status" value="1"/>
</dbReference>
<dbReference type="PRINTS" id="PR01021">
    <property type="entry name" value="OMPADOMAIN"/>
</dbReference>
<dbReference type="EMBL" id="JACIEJ010000019">
    <property type="protein sequence ID" value="MBB3988315.1"/>
    <property type="molecule type" value="Genomic_DNA"/>
</dbReference>
<dbReference type="InterPro" id="IPR050330">
    <property type="entry name" value="Bact_OuterMem_StrucFunc"/>
</dbReference>
<dbReference type="PANTHER" id="PTHR30329:SF21">
    <property type="entry name" value="LIPOPROTEIN YIAD-RELATED"/>
    <property type="match status" value="1"/>
</dbReference>
<name>A0A7W6DSC3_9RHOB</name>
<dbReference type="InterPro" id="IPR006664">
    <property type="entry name" value="OMP_bac"/>
</dbReference>
<evidence type="ECO:0000256" key="5">
    <source>
        <dbReference type="SAM" id="MobiDB-lite"/>
    </source>
</evidence>
<gene>
    <name evidence="7" type="ORF">GGQ68_004672</name>
</gene>
<reference evidence="7 8" key="1">
    <citation type="submission" date="2020-08" db="EMBL/GenBank/DDBJ databases">
        <title>Genomic Encyclopedia of Type Strains, Phase IV (KMG-IV): sequencing the most valuable type-strain genomes for metagenomic binning, comparative biology and taxonomic classification.</title>
        <authorList>
            <person name="Goeker M."/>
        </authorList>
    </citation>
    <scope>NUCLEOTIDE SEQUENCE [LARGE SCALE GENOMIC DNA]</scope>
    <source>
        <strain evidence="7 8">DSM 102235</strain>
    </source>
</reference>
<dbReference type="Pfam" id="PF00691">
    <property type="entry name" value="OmpA"/>
    <property type="match status" value="1"/>
</dbReference>
<proteinExistence type="predicted"/>
<dbReference type="CDD" id="cd07185">
    <property type="entry name" value="OmpA_C-like"/>
    <property type="match status" value="1"/>
</dbReference>
<dbReference type="GO" id="GO:0009279">
    <property type="term" value="C:cell outer membrane"/>
    <property type="evidence" value="ECO:0007669"/>
    <property type="project" value="UniProtKB-SubCell"/>
</dbReference>
<evidence type="ECO:0000256" key="2">
    <source>
        <dbReference type="ARBA" id="ARBA00023136"/>
    </source>
</evidence>
<accession>A0A7W6DSC3</accession>
<dbReference type="RefSeq" id="WP_344717037.1">
    <property type="nucleotide sequence ID" value="NZ_BAABBZ010000053.1"/>
</dbReference>
<keyword evidence="2 4" id="KW-0472">Membrane</keyword>